<dbReference type="Proteomes" id="UP000186058">
    <property type="component" value="Unassembled WGS sequence"/>
</dbReference>
<dbReference type="NCBIfam" id="TIGR02227">
    <property type="entry name" value="sigpep_I_bact"/>
    <property type="match status" value="1"/>
</dbReference>
<dbReference type="RefSeq" id="WP_074106593.1">
    <property type="nucleotide sequence ID" value="NZ_LVWI01000002.1"/>
</dbReference>
<evidence type="ECO:0000313" key="10">
    <source>
        <dbReference type="Proteomes" id="UP000186058"/>
    </source>
</evidence>
<gene>
    <name evidence="9" type="ORF">A3844_03085</name>
</gene>
<evidence type="ECO:0000256" key="5">
    <source>
        <dbReference type="ARBA" id="ARBA00022801"/>
    </source>
</evidence>
<evidence type="ECO:0000256" key="2">
    <source>
        <dbReference type="ARBA" id="ARBA00004401"/>
    </source>
</evidence>
<dbReference type="PRINTS" id="PR00727">
    <property type="entry name" value="LEADERPTASE"/>
</dbReference>
<dbReference type="PANTHER" id="PTHR43390">
    <property type="entry name" value="SIGNAL PEPTIDASE I"/>
    <property type="match status" value="1"/>
</dbReference>
<evidence type="ECO:0000256" key="3">
    <source>
        <dbReference type="ARBA" id="ARBA00009370"/>
    </source>
</evidence>
<dbReference type="CDD" id="cd06530">
    <property type="entry name" value="S26_SPase_I"/>
    <property type="match status" value="1"/>
</dbReference>
<reference evidence="9 10" key="1">
    <citation type="submission" date="2016-03" db="EMBL/GenBank/DDBJ databases">
        <authorList>
            <person name="Sant'Anna F.H."/>
            <person name="Ambrosini A."/>
            <person name="Souza R."/>
            <person name="Bach E."/>
            <person name="Fernandes G."/>
            <person name="Balsanelli E."/>
            <person name="Baura V.A."/>
            <person name="Souza E.M."/>
            <person name="Passaglia L."/>
        </authorList>
    </citation>
    <scope>NUCLEOTIDE SEQUENCE [LARGE SCALE GENOMIC DNA]</scope>
    <source>
        <strain evidence="9 10">P26E</strain>
    </source>
</reference>
<evidence type="ECO:0000259" key="8">
    <source>
        <dbReference type="Pfam" id="PF10502"/>
    </source>
</evidence>
<keyword evidence="7" id="KW-0732">Signal</keyword>
<keyword evidence="5 6" id="KW-0378">Hydrolase</keyword>
<dbReference type="InterPro" id="IPR019758">
    <property type="entry name" value="Pept_S26A_signal_pept_1_CS"/>
</dbReference>
<comment type="subcellular location">
    <subcellularLocation>
        <location evidence="2">Cell membrane</location>
        <topology evidence="2">Single-pass type II membrane protein</topology>
    </subcellularLocation>
    <subcellularLocation>
        <location evidence="6">Membrane</location>
        <topology evidence="6">Single-pass type II membrane protein</topology>
    </subcellularLocation>
</comment>
<dbReference type="PROSITE" id="PS51257">
    <property type="entry name" value="PROKAR_LIPOPROTEIN"/>
    <property type="match status" value="1"/>
</dbReference>
<evidence type="ECO:0000256" key="6">
    <source>
        <dbReference type="RuleBase" id="RU362042"/>
    </source>
</evidence>
<comment type="catalytic activity">
    <reaction evidence="1 6">
        <text>Cleavage of hydrophobic, N-terminal signal or leader sequences from secreted and periplasmic proteins.</text>
        <dbReference type="EC" id="3.4.21.89"/>
    </reaction>
</comment>
<dbReference type="EMBL" id="LVWI01000002">
    <property type="protein sequence ID" value="OKP90857.1"/>
    <property type="molecule type" value="Genomic_DNA"/>
</dbReference>
<feature type="chain" id="PRO_5045500888" description="Signal peptidase I" evidence="7">
    <location>
        <begin position="22"/>
        <end position="153"/>
    </location>
</feature>
<accession>A0ABX3EVN7</accession>
<keyword evidence="10" id="KW-1185">Reference proteome</keyword>
<sequence length="153" mass="17618">MKKYKKYILVLFGFMIISACNKSTNYQTVEIMGPSMEPTYKEGQIVKVETDYYTQHEIKRNDLVYFHIDPKNIKYVKRVVGLPNENIEVMKDKILINDVQIVLPVAMADNPNVGKYKIGAHQYFVIGDNYSNSLDSRSFGTISKEQILGKIIE</sequence>
<dbReference type="InterPro" id="IPR036286">
    <property type="entry name" value="LexA/Signal_pep-like_sf"/>
</dbReference>
<evidence type="ECO:0000256" key="1">
    <source>
        <dbReference type="ARBA" id="ARBA00000677"/>
    </source>
</evidence>
<keyword evidence="6" id="KW-0645">Protease</keyword>
<evidence type="ECO:0000256" key="4">
    <source>
        <dbReference type="ARBA" id="ARBA00013208"/>
    </source>
</evidence>
<evidence type="ECO:0000256" key="7">
    <source>
        <dbReference type="SAM" id="SignalP"/>
    </source>
</evidence>
<comment type="similarity">
    <text evidence="3 6">Belongs to the peptidase S26 family.</text>
</comment>
<protein>
    <recommendedName>
        <fullName evidence="4 6">Signal peptidase I</fullName>
        <ecNumber evidence="4 6">3.4.21.89</ecNumber>
    </recommendedName>
</protein>
<dbReference type="SUPFAM" id="SSF51306">
    <property type="entry name" value="LexA/Signal peptidase"/>
    <property type="match status" value="1"/>
</dbReference>
<dbReference type="PROSITE" id="PS00761">
    <property type="entry name" value="SPASE_I_3"/>
    <property type="match status" value="1"/>
</dbReference>
<dbReference type="EC" id="3.4.21.89" evidence="4 6"/>
<organism evidence="9 10">
    <name type="scientific">Paenibacillus helianthi</name>
    <dbReference type="NCBI Taxonomy" id="1349432"/>
    <lineage>
        <taxon>Bacteria</taxon>
        <taxon>Bacillati</taxon>
        <taxon>Bacillota</taxon>
        <taxon>Bacilli</taxon>
        <taxon>Bacillales</taxon>
        <taxon>Paenibacillaceae</taxon>
        <taxon>Paenibacillus</taxon>
    </lineage>
</organism>
<comment type="caution">
    <text evidence="9">The sequence shown here is derived from an EMBL/GenBank/DDBJ whole genome shotgun (WGS) entry which is preliminary data.</text>
</comment>
<evidence type="ECO:0000313" key="9">
    <source>
        <dbReference type="EMBL" id="OKP90857.1"/>
    </source>
</evidence>
<dbReference type="InterPro" id="IPR000223">
    <property type="entry name" value="Pept_S26A_signal_pept_1"/>
</dbReference>
<dbReference type="Gene3D" id="2.10.109.10">
    <property type="entry name" value="Umud Fragment, subunit A"/>
    <property type="match status" value="1"/>
</dbReference>
<dbReference type="InterPro" id="IPR019533">
    <property type="entry name" value="Peptidase_S26"/>
</dbReference>
<proteinExistence type="inferred from homology"/>
<name>A0ABX3EVN7_9BACL</name>
<dbReference type="PANTHER" id="PTHR43390:SF1">
    <property type="entry name" value="CHLOROPLAST PROCESSING PEPTIDASE"/>
    <property type="match status" value="1"/>
</dbReference>
<feature type="domain" description="Peptidase S26" evidence="8">
    <location>
        <begin position="6"/>
        <end position="151"/>
    </location>
</feature>
<feature type="signal peptide" evidence="7">
    <location>
        <begin position="1"/>
        <end position="21"/>
    </location>
</feature>
<dbReference type="Pfam" id="PF10502">
    <property type="entry name" value="Peptidase_S26"/>
    <property type="match status" value="1"/>
</dbReference>